<reference evidence="11" key="1">
    <citation type="submission" date="2021-04" db="EMBL/GenBank/DDBJ databases">
        <title>Phylogenetic analysis of Acidobacteriaceae.</title>
        <authorList>
            <person name="Qiu L."/>
            <person name="Zhang Q."/>
        </authorList>
    </citation>
    <scope>NUCLEOTIDE SEQUENCE</scope>
    <source>
        <strain evidence="11">DSM 25168</strain>
    </source>
</reference>
<evidence type="ECO:0000313" key="12">
    <source>
        <dbReference type="Proteomes" id="UP001059380"/>
    </source>
</evidence>
<dbReference type="InterPro" id="IPR027417">
    <property type="entry name" value="P-loop_NTPase"/>
</dbReference>
<organism evidence="11 12">
    <name type="scientific">Occallatibacter riparius</name>
    <dbReference type="NCBI Taxonomy" id="1002689"/>
    <lineage>
        <taxon>Bacteria</taxon>
        <taxon>Pseudomonadati</taxon>
        <taxon>Acidobacteriota</taxon>
        <taxon>Terriglobia</taxon>
        <taxon>Terriglobales</taxon>
        <taxon>Acidobacteriaceae</taxon>
        <taxon>Occallatibacter</taxon>
    </lineage>
</organism>
<dbReference type="CDD" id="cd00071">
    <property type="entry name" value="GMPK"/>
    <property type="match status" value="1"/>
</dbReference>
<sequence length="246" mass="27799">MAGILFIISAPSGSGKSTIVNELRKQVTGIDFSISYTTRAPRGSEEDGREYHFCNRADFERMIAEGAFLEHAEVFGNLYGTARHSLEDARKQGHDLLLDIDVQGAAQVRQKMPEAVSVFVMPPNPKVLRTRLRNRSRAEGQVNEAELYRRLSEASKEIENYTGYTYILVNDILDRAVAQLEAIVRAERYYRNSEPIAVRSRRVLEVAAACRQSNSQERLKPVLEAFGIGPDSNQQQFNFEEDPDED</sequence>
<dbReference type="Pfam" id="PF00625">
    <property type="entry name" value="Guanylate_kin"/>
    <property type="match status" value="1"/>
</dbReference>
<dbReference type="PROSITE" id="PS50052">
    <property type="entry name" value="GUANYLATE_KINASE_2"/>
    <property type="match status" value="1"/>
</dbReference>
<evidence type="ECO:0000256" key="4">
    <source>
        <dbReference type="ARBA" id="ARBA00022679"/>
    </source>
</evidence>
<dbReference type="SUPFAM" id="SSF52540">
    <property type="entry name" value="P-loop containing nucleoside triphosphate hydrolases"/>
    <property type="match status" value="1"/>
</dbReference>
<comment type="similarity">
    <text evidence="1 9">Belongs to the guanylate kinase family.</text>
</comment>
<keyword evidence="4 9" id="KW-0808">Transferase</keyword>
<dbReference type="AlphaFoldDB" id="A0A9J7BLQ5"/>
<dbReference type="RefSeq" id="WP_260791894.1">
    <property type="nucleotide sequence ID" value="NZ_CP093313.1"/>
</dbReference>
<evidence type="ECO:0000256" key="6">
    <source>
        <dbReference type="ARBA" id="ARBA00022777"/>
    </source>
</evidence>
<evidence type="ECO:0000256" key="3">
    <source>
        <dbReference type="ARBA" id="ARBA00016296"/>
    </source>
</evidence>
<dbReference type="InterPro" id="IPR008144">
    <property type="entry name" value="Guanylate_kin-like_dom"/>
</dbReference>
<comment type="catalytic activity">
    <reaction evidence="9">
        <text>GMP + ATP = GDP + ADP</text>
        <dbReference type="Rhea" id="RHEA:20780"/>
        <dbReference type="ChEBI" id="CHEBI:30616"/>
        <dbReference type="ChEBI" id="CHEBI:58115"/>
        <dbReference type="ChEBI" id="CHEBI:58189"/>
        <dbReference type="ChEBI" id="CHEBI:456216"/>
        <dbReference type="EC" id="2.7.4.8"/>
    </reaction>
</comment>
<evidence type="ECO:0000259" key="10">
    <source>
        <dbReference type="PROSITE" id="PS50052"/>
    </source>
</evidence>
<evidence type="ECO:0000256" key="1">
    <source>
        <dbReference type="ARBA" id="ARBA00005790"/>
    </source>
</evidence>
<keyword evidence="12" id="KW-1185">Reference proteome</keyword>
<dbReference type="NCBIfam" id="TIGR03263">
    <property type="entry name" value="guanyl_kin"/>
    <property type="match status" value="1"/>
</dbReference>
<dbReference type="GO" id="GO:0005524">
    <property type="term" value="F:ATP binding"/>
    <property type="evidence" value="ECO:0007669"/>
    <property type="project" value="UniProtKB-UniRule"/>
</dbReference>
<evidence type="ECO:0000256" key="8">
    <source>
        <dbReference type="ARBA" id="ARBA00030128"/>
    </source>
</evidence>
<dbReference type="EMBL" id="CP093313">
    <property type="protein sequence ID" value="UWZ82706.1"/>
    <property type="molecule type" value="Genomic_DNA"/>
</dbReference>
<dbReference type="GO" id="GO:0005829">
    <property type="term" value="C:cytosol"/>
    <property type="evidence" value="ECO:0007669"/>
    <property type="project" value="TreeGrafter"/>
</dbReference>
<evidence type="ECO:0000256" key="2">
    <source>
        <dbReference type="ARBA" id="ARBA00012961"/>
    </source>
</evidence>
<dbReference type="HAMAP" id="MF_00328">
    <property type="entry name" value="Guanylate_kinase"/>
    <property type="match status" value="1"/>
</dbReference>
<dbReference type="SMART" id="SM00072">
    <property type="entry name" value="GuKc"/>
    <property type="match status" value="1"/>
</dbReference>
<keyword evidence="5 9" id="KW-0547">Nucleotide-binding</keyword>
<dbReference type="Proteomes" id="UP001059380">
    <property type="component" value="Chromosome"/>
</dbReference>
<dbReference type="Gene3D" id="3.30.63.10">
    <property type="entry name" value="Guanylate Kinase phosphate binding domain"/>
    <property type="match status" value="1"/>
</dbReference>
<keyword evidence="9" id="KW-0963">Cytoplasm</keyword>
<dbReference type="PANTHER" id="PTHR23117">
    <property type="entry name" value="GUANYLATE KINASE-RELATED"/>
    <property type="match status" value="1"/>
</dbReference>
<dbReference type="FunFam" id="3.30.63.10:FF:000002">
    <property type="entry name" value="Guanylate kinase 1"/>
    <property type="match status" value="1"/>
</dbReference>
<evidence type="ECO:0000256" key="9">
    <source>
        <dbReference type="HAMAP-Rule" id="MF_00328"/>
    </source>
</evidence>
<keyword evidence="7 9" id="KW-0067">ATP-binding</keyword>
<feature type="binding site" evidence="9">
    <location>
        <begin position="10"/>
        <end position="17"/>
    </location>
    <ligand>
        <name>ATP</name>
        <dbReference type="ChEBI" id="CHEBI:30616"/>
    </ligand>
</feature>
<proteinExistence type="inferred from homology"/>
<dbReference type="InterPro" id="IPR017665">
    <property type="entry name" value="Guanylate_kinase"/>
</dbReference>
<feature type="domain" description="Guanylate kinase-like" evidence="10">
    <location>
        <begin position="3"/>
        <end position="185"/>
    </location>
</feature>
<keyword evidence="6 9" id="KW-0418">Kinase</keyword>
<comment type="subcellular location">
    <subcellularLocation>
        <location evidence="9">Cytoplasm</location>
    </subcellularLocation>
</comment>
<dbReference type="KEGG" id="orp:MOP44_19305"/>
<evidence type="ECO:0000256" key="5">
    <source>
        <dbReference type="ARBA" id="ARBA00022741"/>
    </source>
</evidence>
<dbReference type="EC" id="2.7.4.8" evidence="2 9"/>
<dbReference type="GO" id="GO:0004385">
    <property type="term" value="F:GMP kinase activity"/>
    <property type="evidence" value="ECO:0007669"/>
    <property type="project" value="UniProtKB-UniRule"/>
</dbReference>
<dbReference type="PANTHER" id="PTHR23117:SF13">
    <property type="entry name" value="GUANYLATE KINASE"/>
    <property type="match status" value="1"/>
</dbReference>
<evidence type="ECO:0000313" key="11">
    <source>
        <dbReference type="EMBL" id="UWZ82706.1"/>
    </source>
</evidence>
<dbReference type="InterPro" id="IPR008145">
    <property type="entry name" value="GK/Ca_channel_bsu"/>
</dbReference>
<evidence type="ECO:0000256" key="7">
    <source>
        <dbReference type="ARBA" id="ARBA00022840"/>
    </source>
</evidence>
<gene>
    <name evidence="9 11" type="primary">gmk</name>
    <name evidence="11" type="ORF">MOP44_19305</name>
</gene>
<dbReference type="Gene3D" id="3.40.50.300">
    <property type="entry name" value="P-loop containing nucleotide triphosphate hydrolases"/>
    <property type="match status" value="1"/>
</dbReference>
<protein>
    <recommendedName>
        <fullName evidence="3 9">Guanylate kinase</fullName>
        <ecNumber evidence="2 9">2.7.4.8</ecNumber>
    </recommendedName>
    <alternativeName>
        <fullName evidence="8 9">GMP kinase</fullName>
    </alternativeName>
</protein>
<name>A0A9J7BLQ5_9BACT</name>
<accession>A0A9J7BLQ5</accession>
<comment type="function">
    <text evidence="9">Essential for recycling GMP and indirectly, cGMP.</text>
</comment>